<accession>A0A917RKP2</accession>
<keyword evidence="3" id="KW-1185">Reference proteome</keyword>
<dbReference type="AlphaFoldDB" id="A0A917RKP2"/>
<reference evidence="2" key="2">
    <citation type="submission" date="2020-09" db="EMBL/GenBank/DDBJ databases">
        <authorList>
            <person name="Sun Q."/>
            <person name="Ohkuma M."/>
        </authorList>
    </citation>
    <scope>NUCLEOTIDE SEQUENCE</scope>
    <source>
        <strain evidence="2">JCM 13064</strain>
    </source>
</reference>
<feature type="compositionally biased region" description="Basic and acidic residues" evidence="1">
    <location>
        <begin position="18"/>
        <end position="32"/>
    </location>
</feature>
<dbReference type="EMBL" id="BMNT01000044">
    <property type="protein sequence ID" value="GGL12420.1"/>
    <property type="molecule type" value="Genomic_DNA"/>
</dbReference>
<reference evidence="2" key="1">
    <citation type="journal article" date="2014" name="Int. J. Syst. Evol. Microbiol.">
        <title>Complete genome sequence of Corynebacterium casei LMG S-19264T (=DSM 44701T), isolated from a smear-ripened cheese.</title>
        <authorList>
            <consortium name="US DOE Joint Genome Institute (JGI-PGF)"/>
            <person name="Walter F."/>
            <person name="Albersmeier A."/>
            <person name="Kalinowski J."/>
            <person name="Ruckert C."/>
        </authorList>
    </citation>
    <scope>NUCLEOTIDE SEQUENCE</scope>
    <source>
        <strain evidence="2">JCM 13064</strain>
    </source>
</reference>
<feature type="compositionally biased region" description="Basic and acidic residues" evidence="1">
    <location>
        <begin position="1"/>
        <end position="10"/>
    </location>
</feature>
<name>A0A917RKP2_9ACTN</name>
<evidence type="ECO:0000313" key="3">
    <source>
        <dbReference type="Proteomes" id="UP000645217"/>
    </source>
</evidence>
<evidence type="ECO:0000313" key="2">
    <source>
        <dbReference type="EMBL" id="GGL12420.1"/>
    </source>
</evidence>
<organism evidence="2 3">
    <name type="scientific">Sphaerisporangium melleum</name>
    <dbReference type="NCBI Taxonomy" id="321316"/>
    <lineage>
        <taxon>Bacteria</taxon>
        <taxon>Bacillati</taxon>
        <taxon>Actinomycetota</taxon>
        <taxon>Actinomycetes</taxon>
        <taxon>Streptosporangiales</taxon>
        <taxon>Streptosporangiaceae</taxon>
        <taxon>Sphaerisporangium</taxon>
    </lineage>
</organism>
<feature type="region of interest" description="Disordered" evidence="1">
    <location>
        <begin position="1"/>
        <end position="70"/>
    </location>
</feature>
<evidence type="ECO:0000256" key="1">
    <source>
        <dbReference type="SAM" id="MobiDB-lite"/>
    </source>
</evidence>
<feature type="compositionally biased region" description="Basic and acidic residues" evidence="1">
    <location>
        <begin position="59"/>
        <end position="70"/>
    </location>
</feature>
<protein>
    <submittedName>
        <fullName evidence="2">Uncharacterized protein</fullName>
    </submittedName>
</protein>
<dbReference type="RefSeq" id="WP_189166717.1">
    <property type="nucleotide sequence ID" value="NZ_BMNT01000044.1"/>
</dbReference>
<sequence>MSQPGSRREDREDEDVPLADRRAEQQDVHDEPDFAEEFAPSPTDPANQPELDPDTGVHGGDEGYEKPSSA</sequence>
<comment type="caution">
    <text evidence="2">The sequence shown here is derived from an EMBL/GenBank/DDBJ whole genome shotgun (WGS) entry which is preliminary data.</text>
</comment>
<proteinExistence type="predicted"/>
<dbReference type="Proteomes" id="UP000645217">
    <property type="component" value="Unassembled WGS sequence"/>
</dbReference>
<gene>
    <name evidence="2" type="ORF">GCM10007964_63090</name>
</gene>